<comment type="caution">
    <text evidence="2">The sequence shown here is derived from an EMBL/GenBank/DDBJ whole genome shotgun (WGS) entry which is preliminary data.</text>
</comment>
<dbReference type="EMBL" id="BKCP01011625">
    <property type="protein sequence ID" value="GER54828.1"/>
    <property type="molecule type" value="Genomic_DNA"/>
</dbReference>
<accession>A0A5A7RBN0</accession>
<keyword evidence="3" id="KW-1185">Reference proteome</keyword>
<feature type="region of interest" description="Disordered" evidence="1">
    <location>
        <begin position="1"/>
        <end position="116"/>
    </location>
</feature>
<proteinExistence type="predicted"/>
<sequence>MNAAIDGGRQRAEDSAACGSQRAMAADGVPESANGGRIEMGCRRGSRGGRDGEREESAKPHGQSPDAGPPPSSPPSSSSTAALPILRRLSRQRSTVQRRRPSRPSFLPAAPTVALT</sequence>
<evidence type="ECO:0000256" key="1">
    <source>
        <dbReference type="SAM" id="MobiDB-lite"/>
    </source>
</evidence>
<name>A0A5A7RBN0_STRAF</name>
<reference evidence="3" key="1">
    <citation type="journal article" date="2019" name="Curr. Biol.">
        <title>Genome Sequence of Striga asiatica Provides Insight into the Evolution of Plant Parasitism.</title>
        <authorList>
            <person name="Yoshida S."/>
            <person name="Kim S."/>
            <person name="Wafula E.K."/>
            <person name="Tanskanen J."/>
            <person name="Kim Y.M."/>
            <person name="Honaas L."/>
            <person name="Yang Z."/>
            <person name="Spallek T."/>
            <person name="Conn C.E."/>
            <person name="Ichihashi Y."/>
            <person name="Cheong K."/>
            <person name="Cui S."/>
            <person name="Der J.P."/>
            <person name="Gundlach H."/>
            <person name="Jiao Y."/>
            <person name="Hori C."/>
            <person name="Ishida J.K."/>
            <person name="Kasahara H."/>
            <person name="Kiba T."/>
            <person name="Kim M.S."/>
            <person name="Koo N."/>
            <person name="Laohavisit A."/>
            <person name="Lee Y.H."/>
            <person name="Lumba S."/>
            <person name="McCourt P."/>
            <person name="Mortimer J.C."/>
            <person name="Mutuku J.M."/>
            <person name="Nomura T."/>
            <person name="Sasaki-Sekimoto Y."/>
            <person name="Seto Y."/>
            <person name="Wang Y."/>
            <person name="Wakatake T."/>
            <person name="Sakakibara H."/>
            <person name="Demura T."/>
            <person name="Yamaguchi S."/>
            <person name="Yoneyama K."/>
            <person name="Manabe R.I."/>
            <person name="Nelson D.C."/>
            <person name="Schulman A.H."/>
            <person name="Timko M.P."/>
            <person name="dePamphilis C.W."/>
            <person name="Choi D."/>
            <person name="Shirasu K."/>
        </authorList>
    </citation>
    <scope>NUCLEOTIDE SEQUENCE [LARGE SCALE GENOMIC DNA]</scope>
    <source>
        <strain evidence="3">cv. UVA1</strain>
    </source>
</reference>
<organism evidence="2 3">
    <name type="scientific">Striga asiatica</name>
    <name type="common">Asiatic witchweed</name>
    <name type="synonym">Buchnera asiatica</name>
    <dbReference type="NCBI Taxonomy" id="4170"/>
    <lineage>
        <taxon>Eukaryota</taxon>
        <taxon>Viridiplantae</taxon>
        <taxon>Streptophyta</taxon>
        <taxon>Embryophyta</taxon>
        <taxon>Tracheophyta</taxon>
        <taxon>Spermatophyta</taxon>
        <taxon>Magnoliopsida</taxon>
        <taxon>eudicotyledons</taxon>
        <taxon>Gunneridae</taxon>
        <taxon>Pentapetalae</taxon>
        <taxon>asterids</taxon>
        <taxon>lamiids</taxon>
        <taxon>Lamiales</taxon>
        <taxon>Orobanchaceae</taxon>
        <taxon>Buchnereae</taxon>
        <taxon>Striga</taxon>
    </lineage>
</organism>
<evidence type="ECO:0000313" key="3">
    <source>
        <dbReference type="Proteomes" id="UP000325081"/>
    </source>
</evidence>
<evidence type="ECO:0000313" key="2">
    <source>
        <dbReference type="EMBL" id="GER54828.1"/>
    </source>
</evidence>
<dbReference type="Proteomes" id="UP000325081">
    <property type="component" value="Unassembled WGS sequence"/>
</dbReference>
<gene>
    <name evidence="2" type="ORF">STAS_32461</name>
</gene>
<protein>
    <submittedName>
        <fullName evidence="2">Clathrin adaptor complexes medium subunit family protein</fullName>
    </submittedName>
</protein>
<feature type="compositionally biased region" description="Basic residues" evidence="1">
    <location>
        <begin position="88"/>
        <end position="102"/>
    </location>
</feature>
<feature type="compositionally biased region" description="Basic and acidic residues" evidence="1">
    <location>
        <begin position="48"/>
        <end position="59"/>
    </location>
</feature>
<dbReference type="AlphaFoldDB" id="A0A5A7RBN0"/>